<feature type="transmembrane region" description="Helical" evidence="1">
    <location>
        <begin position="312"/>
        <end position="327"/>
    </location>
</feature>
<keyword evidence="1" id="KW-0472">Membrane</keyword>
<dbReference type="GO" id="GO:0016747">
    <property type="term" value="F:acyltransferase activity, transferring groups other than amino-acyl groups"/>
    <property type="evidence" value="ECO:0007669"/>
    <property type="project" value="InterPro"/>
</dbReference>
<feature type="transmembrane region" description="Helical" evidence="1">
    <location>
        <begin position="286"/>
        <end position="305"/>
    </location>
</feature>
<feature type="transmembrane region" description="Helical" evidence="1">
    <location>
        <begin position="211"/>
        <end position="230"/>
    </location>
</feature>
<feature type="transmembrane region" description="Helical" evidence="1">
    <location>
        <begin position="116"/>
        <end position="139"/>
    </location>
</feature>
<comment type="caution">
    <text evidence="3">The sequence shown here is derived from an EMBL/GenBank/DDBJ whole genome shotgun (WGS) entry which is preliminary data.</text>
</comment>
<dbReference type="PANTHER" id="PTHR23028">
    <property type="entry name" value="ACETYLTRANSFERASE"/>
    <property type="match status" value="1"/>
</dbReference>
<keyword evidence="4" id="KW-1185">Reference proteome</keyword>
<organism evidence="3 4">
    <name type="scientific">Podospora didyma</name>
    <dbReference type="NCBI Taxonomy" id="330526"/>
    <lineage>
        <taxon>Eukaryota</taxon>
        <taxon>Fungi</taxon>
        <taxon>Dikarya</taxon>
        <taxon>Ascomycota</taxon>
        <taxon>Pezizomycotina</taxon>
        <taxon>Sordariomycetes</taxon>
        <taxon>Sordariomycetidae</taxon>
        <taxon>Sordariales</taxon>
        <taxon>Podosporaceae</taxon>
        <taxon>Podospora</taxon>
    </lineage>
</organism>
<dbReference type="EMBL" id="JAULSW010000005">
    <property type="protein sequence ID" value="KAK3381837.1"/>
    <property type="molecule type" value="Genomic_DNA"/>
</dbReference>
<protein>
    <submittedName>
        <fullName evidence="3">Acyltransferase family-domain-containing protein</fullName>
    </submittedName>
</protein>
<proteinExistence type="predicted"/>
<dbReference type="AlphaFoldDB" id="A0AAE0NHZ7"/>
<dbReference type="Pfam" id="PF01757">
    <property type="entry name" value="Acyl_transf_3"/>
    <property type="match status" value="1"/>
</dbReference>
<feature type="domain" description="Acyltransferase 3" evidence="2">
    <location>
        <begin position="116"/>
        <end position="324"/>
    </location>
</feature>
<sequence>MSFFTFLSSHSRLGGVYSLIGGHHRDVQDDDASSTGDDLENEKSIAQRPWSHPAWHRISSFAPDPSLRWGAVLLSWCSYLTCLSVLLPPFIPTVYNRLLHKKSTPATPSRPLSPTAYLDGLRGVAALVVYIFHFNYLWFPVLRNGYGSSGKDVLFWQMPVVRVLHSGRSSVTIFFVISGYVLTLKTLNSIYRGQGDKVLDSLAGSLFRRPLRLYLPIIASTAIAAVLIRFDGVFIPNIGGGDIPPRGATWQDQLWHWLRITEKTISPFRNVSGRQNLWGNDYNGHLWTIPTEFKGSLLVFLLLLAFARSRRWVAMTGVAIAAYWQMVQGDFDQTLFCVGLLLAELSIILPPALPILSRDTLPAPRIVRRCLKRLASISWLRHAVTMGTFVFSMHLMSYPELHGLSSPGFRRLSAHVPAFYKPFEERIQQFWISVGSITFILAVMYSPPLTLWQRRPTTCHNCCAQGPADSDITAVHHADSLVDVKQQPEPFLQRLFTNTFAQYLGTISYSLYLWHGSVNHIVGLRYLHPAVAAWQTAETTASATLVGDGAALVRAAALDAYAWKWVWAVVMNTFVLFWVSDVFHRLVDVHAVRLTRRISTWALAAR</sequence>
<keyword evidence="3" id="KW-0808">Transferase</keyword>
<feature type="transmembrane region" description="Helical" evidence="1">
    <location>
        <begin position="495"/>
        <end position="514"/>
    </location>
</feature>
<dbReference type="InterPro" id="IPR050879">
    <property type="entry name" value="Acyltransferase_3"/>
</dbReference>
<gene>
    <name evidence="3" type="ORF">B0H63DRAFT_214396</name>
</gene>
<evidence type="ECO:0000256" key="1">
    <source>
        <dbReference type="SAM" id="Phobius"/>
    </source>
</evidence>
<feature type="transmembrane region" description="Helical" evidence="1">
    <location>
        <begin position="565"/>
        <end position="587"/>
    </location>
</feature>
<evidence type="ECO:0000313" key="3">
    <source>
        <dbReference type="EMBL" id="KAK3381837.1"/>
    </source>
</evidence>
<feature type="transmembrane region" description="Helical" evidence="1">
    <location>
        <begin position="171"/>
        <end position="191"/>
    </location>
</feature>
<dbReference type="PANTHER" id="PTHR23028:SF134">
    <property type="entry name" value="PUTATIVE (AFU_ORTHOLOGUE AFUA_4G08520)-RELATED"/>
    <property type="match status" value="1"/>
</dbReference>
<keyword evidence="1" id="KW-0812">Transmembrane</keyword>
<evidence type="ECO:0000313" key="4">
    <source>
        <dbReference type="Proteomes" id="UP001285441"/>
    </source>
</evidence>
<reference evidence="3" key="1">
    <citation type="journal article" date="2023" name="Mol. Phylogenet. Evol.">
        <title>Genome-scale phylogeny and comparative genomics of the fungal order Sordariales.</title>
        <authorList>
            <person name="Hensen N."/>
            <person name="Bonometti L."/>
            <person name="Westerberg I."/>
            <person name="Brannstrom I.O."/>
            <person name="Guillou S."/>
            <person name="Cros-Aarteil S."/>
            <person name="Calhoun S."/>
            <person name="Haridas S."/>
            <person name="Kuo A."/>
            <person name="Mondo S."/>
            <person name="Pangilinan J."/>
            <person name="Riley R."/>
            <person name="LaButti K."/>
            <person name="Andreopoulos B."/>
            <person name="Lipzen A."/>
            <person name="Chen C."/>
            <person name="Yan M."/>
            <person name="Daum C."/>
            <person name="Ng V."/>
            <person name="Clum A."/>
            <person name="Steindorff A."/>
            <person name="Ohm R.A."/>
            <person name="Martin F."/>
            <person name="Silar P."/>
            <person name="Natvig D.O."/>
            <person name="Lalanne C."/>
            <person name="Gautier V."/>
            <person name="Ament-Velasquez S.L."/>
            <person name="Kruys A."/>
            <person name="Hutchinson M.I."/>
            <person name="Powell A.J."/>
            <person name="Barry K."/>
            <person name="Miller A.N."/>
            <person name="Grigoriev I.V."/>
            <person name="Debuchy R."/>
            <person name="Gladieux P."/>
            <person name="Hiltunen Thoren M."/>
            <person name="Johannesson H."/>
        </authorList>
    </citation>
    <scope>NUCLEOTIDE SEQUENCE</scope>
    <source>
        <strain evidence="3">CBS 232.78</strain>
    </source>
</reference>
<reference evidence="3" key="2">
    <citation type="submission" date="2023-06" db="EMBL/GenBank/DDBJ databases">
        <authorList>
            <consortium name="Lawrence Berkeley National Laboratory"/>
            <person name="Haridas S."/>
            <person name="Hensen N."/>
            <person name="Bonometti L."/>
            <person name="Westerberg I."/>
            <person name="Brannstrom I.O."/>
            <person name="Guillou S."/>
            <person name="Cros-Aarteil S."/>
            <person name="Calhoun S."/>
            <person name="Kuo A."/>
            <person name="Mondo S."/>
            <person name="Pangilinan J."/>
            <person name="Riley R."/>
            <person name="LaButti K."/>
            <person name="Andreopoulos B."/>
            <person name="Lipzen A."/>
            <person name="Chen C."/>
            <person name="Yanf M."/>
            <person name="Daum C."/>
            <person name="Ng V."/>
            <person name="Clum A."/>
            <person name="Steindorff A."/>
            <person name="Ohm R."/>
            <person name="Martin F."/>
            <person name="Silar P."/>
            <person name="Natvig D."/>
            <person name="Lalanne C."/>
            <person name="Gautier V."/>
            <person name="Ament-velasquez S.L."/>
            <person name="Kruys A."/>
            <person name="Hutchinson M.I."/>
            <person name="Powell A.J."/>
            <person name="Barry K."/>
            <person name="Miller A.N."/>
            <person name="Grigoriev I.V."/>
            <person name="Debuchy R."/>
            <person name="Gladieux P."/>
            <person name="Thoren M.H."/>
            <person name="Johannesson H."/>
        </authorList>
    </citation>
    <scope>NUCLEOTIDE SEQUENCE</scope>
    <source>
        <strain evidence="3">CBS 232.78</strain>
    </source>
</reference>
<feature type="transmembrane region" description="Helical" evidence="1">
    <location>
        <begin position="73"/>
        <end position="95"/>
    </location>
</feature>
<feature type="transmembrane region" description="Helical" evidence="1">
    <location>
        <begin position="377"/>
        <end position="396"/>
    </location>
</feature>
<keyword evidence="3" id="KW-0012">Acyltransferase</keyword>
<accession>A0AAE0NHZ7</accession>
<name>A0AAE0NHZ7_9PEZI</name>
<evidence type="ECO:0000259" key="2">
    <source>
        <dbReference type="Pfam" id="PF01757"/>
    </source>
</evidence>
<keyword evidence="1" id="KW-1133">Transmembrane helix</keyword>
<dbReference type="Proteomes" id="UP001285441">
    <property type="component" value="Unassembled WGS sequence"/>
</dbReference>
<dbReference type="InterPro" id="IPR002656">
    <property type="entry name" value="Acyl_transf_3_dom"/>
</dbReference>
<feature type="transmembrane region" description="Helical" evidence="1">
    <location>
        <begin position="427"/>
        <end position="445"/>
    </location>
</feature>
<feature type="transmembrane region" description="Helical" evidence="1">
    <location>
        <begin position="333"/>
        <end position="356"/>
    </location>
</feature>